<reference evidence="2" key="1">
    <citation type="journal article" date="2010" name="Nat. Biotechnol.">
        <title>Draft genome sequence of the oilseed species Ricinus communis.</title>
        <authorList>
            <person name="Chan A.P."/>
            <person name="Crabtree J."/>
            <person name="Zhao Q."/>
            <person name="Lorenzi H."/>
            <person name="Orvis J."/>
            <person name="Puiu D."/>
            <person name="Melake-Berhan A."/>
            <person name="Jones K.M."/>
            <person name="Redman J."/>
            <person name="Chen G."/>
            <person name="Cahoon E.B."/>
            <person name="Gedil M."/>
            <person name="Stanke M."/>
            <person name="Haas B.J."/>
            <person name="Wortman J.R."/>
            <person name="Fraser-Liggett C.M."/>
            <person name="Ravel J."/>
            <person name="Rabinowicz P.D."/>
        </authorList>
    </citation>
    <scope>NUCLEOTIDE SEQUENCE [LARGE SCALE GENOMIC DNA]</scope>
    <source>
        <strain evidence="2">cv. Hale</strain>
    </source>
</reference>
<accession>B9RU19</accession>
<sequence>MNALPTTNKVYSMFKHGHSTTGGRGNNFGFGRSSYIGVIGNGNRGNYGNAGFGARGGYNNASRGNSVNRGGFTTGRAKFDVDKASRYYDYCDVGHHARETCFRLNGYLDWYHNYKERKDMGVDKPRANLADTPLVIIDKADNNKYVPQSSIANLIQQELIKLVKEKMIVDDHAVNFARLGEFAGTHATFTWMFRTRNLDCG</sequence>
<proteinExistence type="predicted"/>
<dbReference type="Proteomes" id="UP000008311">
    <property type="component" value="Unassembled WGS sequence"/>
</dbReference>
<organism evidence="1 2">
    <name type="scientific">Ricinus communis</name>
    <name type="common">Castor bean</name>
    <dbReference type="NCBI Taxonomy" id="3988"/>
    <lineage>
        <taxon>Eukaryota</taxon>
        <taxon>Viridiplantae</taxon>
        <taxon>Streptophyta</taxon>
        <taxon>Embryophyta</taxon>
        <taxon>Tracheophyta</taxon>
        <taxon>Spermatophyta</taxon>
        <taxon>Magnoliopsida</taxon>
        <taxon>eudicotyledons</taxon>
        <taxon>Gunneridae</taxon>
        <taxon>Pentapetalae</taxon>
        <taxon>rosids</taxon>
        <taxon>fabids</taxon>
        <taxon>Malpighiales</taxon>
        <taxon>Euphorbiaceae</taxon>
        <taxon>Acalyphoideae</taxon>
        <taxon>Acalypheae</taxon>
        <taxon>Ricinus</taxon>
    </lineage>
</organism>
<keyword evidence="2" id="KW-1185">Reference proteome</keyword>
<protein>
    <submittedName>
        <fullName evidence="1">Uncharacterized protein</fullName>
    </submittedName>
</protein>
<gene>
    <name evidence="1" type="ORF">RCOM_1460650</name>
</gene>
<dbReference type="EMBL" id="EQ973815">
    <property type="protein sequence ID" value="EEF45138.1"/>
    <property type="molecule type" value="Genomic_DNA"/>
</dbReference>
<evidence type="ECO:0000313" key="2">
    <source>
        <dbReference type="Proteomes" id="UP000008311"/>
    </source>
</evidence>
<dbReference type="InParanoid" id="B9RU19"/>
<dbReference type="AlphaFoldDB" id="B9RU19"/>
<name>B9RU19_RICCO</name>
<evidence type="ECO:0000313" key="1">
    <source>
        <dbReference type="EMBL" id="EEF45138.1"/>
    </source>
</evidence>